<evidence type="ECO:0000313" key="2">
    <source>
        <dbReference type="Proteomes" id="UP000236736"/>
    </source>
</evidence>
<organism evidence="1 2">
    <name type="scientific">Algoriphagus boritolerans DSM 17298 = JCM 18970</name>
    <dbReference type="NCBI Taxonomy" id="1120964"/>
    <lineage>
        <taxon>Bacteria</taxon>
        <taxon>Pseudomonadati</taxon>
        <taxon>Bacteroidota</taxon>
        <taxon>Cytophagia</taxon>
        <taxon>Cytophagales</taxon>
        <taxon>Cyclobacteriaceae</taxon>
        <taxon>Algoriphagus</taxon>
    </lineage>
</organism>
<gene>
    <name evidence="1" type="ORF">SAMN03080598_02722</name>
</gene>
<evidence type="ECO:0000313" key="1">
    <source>
        <dbReference type="EMBL" id="SEG16746.1"/>
    </source>
</evidence>
<proteinExistence type="predicted"/>
<protein>
    <submittedName>
        <fullName evidence="1">Uncharacterized protein</fullName>
    </submittedName>
</protein>
<dbReference type="EMBL" id="FNVR01000016">
    <property type="protein sequence ID" value="SEG16746.1"/>
    <property type="molecule type" value="Genomic_DNA"/>
</dbReference>
<reference evidence="2" key="1">
    <citation type="submission" date="2016-10" db="EMBL/GenBank/DDBJ databases">
        <authorList>
            <person name="Varghese N."/>
            <person name="Submissions S."/>
        </authorList>
    </citation>
    <scope>NUCLEOTIDE SEQUENCE [LARGE SCALE GENOMIC DNA]</scope>
    <source>
        <strain evidence="2">DSM 17298</strain>
    </source>
</reference>
<dbReference type="STRING" id="1120964.GCA_001313265_07492"/>
<name>A0A1H5XZN7_9BACT</name>
<dbReference type="Proteomes" id="UP000236736">
    <property type="component" value="Unassembled WGS sequence"/>
</dbReference>
<keyword evidence="2" id="KW-1185">Reference proteome</keyword>
<dbReference type="OrthoDB" id="828181at2"/>
<dbReference type="RefSeq" id="WP_103925374.1">
    <property type="nucleotide sequence ID" value="NZ_FNVR01000016.1"/>
</dbReference>
<sequence>MNNQVCFTLLFLSWIAGLSLICLFPPIPDYQIDGDGSGSISQEGIPELNQRATSLTSTFPIDFHSEASGLNSGFDFYPQIQFRFLSAKGDGLIPVPSFFNTRLIFQVFFETW</sequence>
<accession>A0A1H5XZN7</accession>
<dbReference type="AlphaFoldDB" id="A0A1H5XZN7"/>